<keyword evidence="2" id="KW-1185">Reference proteome</keyword>
<evidence type="ECO:0000313" key="1">
    <source>
        <dbReference type="EMBL" id="WIA18783.1"/>
    </source>
</evidence>
<protein>
    <submittedName>
        <fullName evidence="1">Uncharacterized protein</fullName>
    </submittedName>
</protein>
<sequence length="160" mass="16711">MDKSVLYEARAFFIVDALSEGALVLLKPGGSFQLREFHACIARVTAAPPSNAADGKTLGGAVKTLLEFMLGLPRGAGCTNHCFIVSSSFGPHPVLHKVVQVCCKQLHACLHFLQLDGPELDAPAAAAAAAAADTSALQQCIAACAPNATFDQYTADWQAV</sequence>
<evidence type="ECO:0000313" key="2">
    <source>
        <dbReference type="Proteomes" id="UP001244341"/>
    </source>
</evidence>
<dbReference type="EMBL" id="CP126217">
    <property type="protein sequence ID" value="WIA18783.1"/>
    <property type="molecule type" value="Genomic_DNA"/>
</dbReference>
<proteinExistence type="predicted"/>
<name>A0ABY8UGJ3_TETOB</name>
<reference evidence="1 2" key="1">
    <citation type="submission" date="2023-05" db="EMBL/GenBank/DDBJ databases">
        <title>A 100% complete, gapless, phased diploid assembly of the Scenedesmus obliquus UTEX 3031 genome.</title>
        <authorList>
            <person name="Biondi T.C."/>
            <person name="Hanschen E.R."/>
            <person name="Kwon T."/>
            <person name="Eng W."/>
            <person name="Kruse C.P.S."/>
            <person name="Koehler S.I."/>
            <person name="Kunde Y."/>
            <person name="Gleasner C.D."/>
            <person name="You Mak K.T."/>
            <person name="Polle J."/>
            <person name="Hovde B.T."/>
            <person name="Starkenburg S.R."/>
        </authorList>
    </citation>
    <scope>NUCLEOTIDE SEQUENCE [LARGE SCALE GENOMIC DNA]</scope>
    <source>
        <strain evidence="1 2">DOE0152z</strain>
    </source>
</reference>
<accession>A0ABY8UGJ3</accession>
<organism evidence="1 2">
    <name type="scientific">Tetradesmus obliquus</name>
    <name type="common">Green alga</name>
    <name type="synonym">Acutodesmus obliquus</name>
    <dbReference type="NCBI Taxonomy" id="3088"/>
    <lineage>
        <taxon>Eukaryota</taxon>
        <taxon>Viridiplantae</taxon>
        <taxon>Chlorophyta</taxon>
        <taxon>core chlorophytes</taxon>
        <taxon>Chlorophyceae</taxon>
        <taxon>CS clade</taxon>
        <taxon>Sphaeropleales</taxon>
        <taxon>Scenedesmaceae</taxon>
        <taxon>Tetradesmus</taxon>
    </lineage>
</organism>
<dbReference type="Proteomes" id="UP001244341">
    <property type="component" value="Chromosome 10b"/>
</dbReference>
<gene>
    <name evidence="1" type="ORF">OEZ85_003468</name>
</gene>